<keyword evidence="2" id="KW-1185">Reference proteome</keyword>
<proteinExistence type="predicted"/>
<protein>
    <submittedName>
        <fullName evidence="1">Uncharacterized protein</fullName>
    </submittedName>
</protein>
<name>A0A4U6W9T1_SETVI</name>
<dbReference type="EMBL" id="CM016552">
    <property type="protein sequence ID" value="TKW38745.1"/>
    <property type="molecule type" value="Genomic_DNA"/>
</dbReference>
<dbReference type="AlphaFoldDB" id="A0A4U6W9T1"/>
<evidence type="ECO:0000313" key="1">
    <source>
        <dbReference type="EMBL" id="TKW38745.1"/>
    </source>
</evidence>
<organism evidence="1 2">
    <name type="scientific">Setaria viridis</name>
    <name type="common">Green bristlegrass</name>
    <name type="synonym">Setaria italica subsp. viridis</name>
    <dbReference type="NCBI Taxonomy" id="4556"/>
    <lineage>
        <taxon>Eukaryota</taxon>
        <taxon>Viridiplantae</taxon>
        <taxon>Streptophyta</taxon>
        <taxon>Embryophyta</taxon>
        <taxon>Tracheophyta</taxon>
        <taxon>Spermatophyta</taxon>
        <taxon>Magnoliopsida</taxon>
        <taxon>Liliopsida</taxon>
        <taxon>Poales</taxon>
        <taxon>Poaceae</taxon>
        <taxon>PACMAD clade</taxon>
        <taxon>Panicoideae</taxon>
        <taxon>Panicodae</taxon>
        <taxon>Paniceae</taxon>
        <taxon>Cenchrinae</taxon>
        <taxon>Setaria</taxon>
    </lineage>
</organism>
<sequence>MRSASTAMLLLFARRMLELHGCGGGFVANSSGGMHHGSGRCPGIRVRAALVPSMM</sequence>
<dbReference type="Gramene" id="TKW38745">
    <property type="protein sequence ID" value="TKW38745"/>
    <property type="gene ID" value="SEVIR_1G136101v2"/>
</dbReference>
<dbReference type="Proteomes" id="UP000298652">
    <property type="component" value="Chromosome 1"/>
</dbReference>
<gene>
    <name evidence="1" type="ORF">SEVIR_1G136101v2</name>
</gene>
<accession>A0A4U6W9T1</accession>
<evidence type="ECO:0000313" key="2">
    <source>
        <dbReference type="Proteomes" id="UP000298652"/>
    </source>
</evidence>
<reference evidence="1" key="1">
    <citation type="submission" date="2019-03" db="EMBL/GenBank/DDBJ databases">
        <title>WGS assembly of Setaria viridis.</title>
        <authorList>
            <person name="Huang P."/>
            <person name="Jenkins J."/>
            <person name="Grimwood J."/>
            <person name="Barry K."/>
            <person name="Healey A."/>
            <person name="Mamidi S."/>
            <person name="Sreedasyam A."/>
            <person name="Shu S."/>
            <person name="Feldman M."/>
            <person name="Wu J."/>
            <person name="Yu Y."/>
            <person name="Chen C."/>
            <person name="Johnson J."/>
            <person name="Rokhsar D."/>
            <person name="Baxter I."/>
            <person name="Schmutz J."/>
            <person name="Brutnell T."/>
            <person name="Kellogg E."/>
        </authorList>
    </citation>
    <scope>NUCLEOTIDE SEQUENCE [LARGE SCALE GENOMIC DNA]</scope>
</reference>